<evidence type="ECO:0008006" key="4">
    <source>
        <dbReference type="Google" id="ProtNLM"/>
    </source>
</evidence>
<dbReference type="AlphaFoldDB" id="A0A507DSL5"/>
<evidence type="ECO:0000313" key="3">
    <source>
        <dbReference type="Proteomes" id="UP000318582"/>
    </source>
</evidence>
<feature type="transmembrane region" description="Helical" evidence="1">
    <location>
        <begin position="69"/>
        <end position="87"/>
    </location>
</feature>
<sequence>MPTTTALANPSYTAIPHPATGHFPSFSAFYPFYLGEHSNAICRRLHLIGTSGVVATLVTAAVLKTPRALMYVPVIGYTFAWVGHFFFEKNKPATFTYPLWSLMADFKMFWEVLSMKRAF</sequence>
<dbReference type="PANTHER" id="PTHR34205:SF2">
    <property type="entry name" value="DUF962 DOMAIN-CONTAINING PROTEIN"/>
    <property type="match status" value="1"/>
</dbReference>
<dbReference type="PANTHER" id="PTHR34205">
    <property type="entry name" value="TRANSMEMBRANE PROTEIN"/>
    <property type="match status" value="1"/>
</dbReference>
<comment type="caution">
    <text evidence="2">The sequence shown here is derived from an EMBL/GenBank/DDBJ whole genome shotgun (WGS) entry which is preliminary data.</text>
</comment>
<reference evidence="2 3" key="1">
    <citation type="journal article" date="2019" name="Sci. Rep.">
        <title>Comparative genomics of chytrid fungi reveal insights into the obligate biotrophic and pathogenic lifestyle of Synchytrium endobioticum.</title>
        <authorList>
            <person name="van de Vossenberg B.T.L.H."/>
            <person name="Warris S."/>
            <person name="Nguyen H.D.T."/>
            <person name="van Gent-Pelzer M.P.E."/>
            <person name="Joly D.L."/>
            <person name="van de Geest H.C."/>
            <person name="Bonants P.J.M."/>
            <person name="Smith D.S."/>
            <person name="Levesque C.A."/>
            <person name="van der Lee T.A.J."/>
        </authorList>
    </citation>
    <scope>NUCLEOTIDE SEQUENCE [LARGE SCALE GENOMIC DNA]</scope>
    <source>
        <strain evidence="2 3">CBS 809.83</strain>
    </source>
</reference>
<dbReference type="Proteomes" id="UP000318582">
    <property type="component" value="Unassembled WGS sequence"/>
</dbReference>
<organism evidence="2 3">
    <name type="scientific">Powellomyces hirtus</name>
    <dbReference type="NCBI Taxonomy" id="109895"/>
    <lineage>
        <taxon>Eukaryota</taxon>
        <taxon>Fungi</taxon>
        <taxon>Fungi incertae sedis</taxon>
        <taxon>Chytridiomycota</taxon>
        <taxon>Chytridiomycota incertae sedis</taxon>
        <taxon>Chytridiomycetes</taxon>
        <taxon>Spizellomycetales</taxon>
        <taxon>Powellomycetaceae</taxon>
        <taxon>Powellomyces</taxon>
    </lineage>
</organism>
<keyword evidence="1" id="KW-1133">Transmembrane helix</keyword>
<evidence type="ECO:0000313" key="2">
    <source>
        <dbReference type="EMBL" id="TPX53948.1"/>
    </source>
</evidence>
<dbReference type="EMBL" id="QEAQ01000179">
    <property type="protein sequence ID" value="TPX53948.1"/>
    <property type="molecule type" value="Genomic_DNA"/>
</dbReference>
<protein>
    <recommendedName>
        <fullName evidence="4">DUF962 domain-containing protein</fullName>
    </recommendedName>
</protein>
<proteinExistence type="predicted"/>
<keyword evidence="3" id="KW-1185">Reference proteome</keyword>
<evidence type="ECO:0000256" key="1">
    <source>
        <dbReference type="SAM" id="Phobius"/>
    </source>
</evidence>
<gene>
    <name evidence="2" type="ORF">PhCBS80983_g06097</name>
</gene>
<keyword evidence="1" id="KW-0472">Membrane</keyword>
<accession>A0A507DSL5</accession>
<dbReference type="InterPro" id="IPR009305">
    <property type="entry name" value="Mpo1-like"/>
</dbReference>
<keyword evidence="1" id="KW-0812">Transmembrane</keyword>
<feature type="transmembrane region" description="Helical" evidence="1">
    <location>
        <begin position="45"/>
        <end position="63"/>
    </location>
</feature>
<name>A0A507DSL5_9FUNG</name>
<dbReference type="Pfam" id="PF06127">
    <property type="entry name" value="Mpo1-like"/>
    <property type="match status" value="1"/>
</dbReference>